<evidence type="ECO:0000256" key="1">
    <source>
        <dbReference type="SAM" id="MobiDB-lite"/>
    </source>
</evidence>
<comment type="caution">
    <text evidence="2">The sequence shown here is derived from an EMBL/GenBank/DDBJ whole genome shotgun (WGS) entry which is preliminary data.</text>
</comment>
<accession>S8BD35</accession>
<dbReference type="OrthoDB" id="5430041at2759"/>
<feature type="compositionally biased region" description="Basic residues" evidence="1">
    <location>
        <begin position="480"/>
        <end position="494"/>
    </location>
</feature>
<dbReference type="Proteomes" id="UP000015100">
    <property type="component" value="Unassembled WGS sequence"/>
</dbReference>
<sequence>MEKISITDRLDRAITLATGVRLPLAPSYEEEDGFEEWGFQNFWIPFNARSYDSLPQAIAVGLPPALSGDNDEGTADPPADLHLELPLDLKNPVEAAQAAWLFEQGWAVQAGGGGEFLWFRPELQEHWGEASREGLLQEIVRLGLDEEDDNMKERYVFELQTYGRILFSGERLHALKFGDGFVHSLREREAGTLRRALAILVEKKDKMEKKGRRGRKRNVVAMEDDENDVSYQPGKRLRMLRPRVAAEPAVPVRRSSRQKRTIAEVEEEEPKAPYPQPMPAVASEVEEPRDDAMPEQEAEVESEPEVIIPRPRKRSRLTEKAAVVVQPVAPVAAPGGRRATRNVYRPEAHAVAASQQWACDWTNENGVCGVAFPSKLEGQGHILESHVPDKRQLGEGDLFACRMQVCGHTHNRAEASKVSGFFDKSDKLKSHIRAVVDAREFACDWAASGCSHRANRKTDITFHHRNCAKNPNREAEKEQRKKGKLAKGKGKKAE</sequence>
<reference evidence="2 3" key="1">
    <citation type="journal article" date="2013" name="PLoS Genet.">
        <title>Genomic mechanisms accounting for the adaptation to parasitism in nematode-trapping fungi.</title>
        <authorList>
            <person name="Meerupati T."/>
            <person name="Andersson K.M."/>
            <person name="Friman E."/>
            <person name="Kumar D."/>
            <person name="Tunlid A."/>
            <person name="Ahren D."/>
        </authorList>
    </citation>
    <scope>NUCLEOTIDE SEQUENCE [LARGE SCALE GENOMIC DNA]</scope>
    <source>
        <strain evidence="2 3">CBS 200.50</strain>
    </source>
</reference>
<feature type="region of interest" description="Disordered" evidence="1">
    <location>
        <begin position="247"/>
        <end position="289"/>
    </location>
</feature>
<gene>
    <name evidence="2" type="ORF">H072_9254</name>
</gene>
<evidence type="ECO:0000313" key="3">
    <source>
        <dbReference type="Proteomes" id="UP000015100"/>
    </source>
</evidence>
<proteinExistence type="predicted"/>
<dbReference type="EMBL" id="AQGS01000757">
    <property type="protein sequence ID" value="EPS37128.1"/>
    <property type="molecule type" value="Genomic_DNA"/>
</dbReference>
<keyword evidence="3" id="KW-1185">Reference proteome</keyword>
<name>S8BD35_DACHA</name>
<protein>
    <submittedName>
        <fullName evidence="2">Uncharacterized protein</fullName>
    </submittedName>
</protein>
<dbReference type="AlphaFoldDB" id="S8BD35"/>
<dbReference type="HOGENOM" id="CLU_582619_0_0_1"/>
<dbReference type="OMA" id="NDMNTHA"/>
<organism evidence="2 3">
    <name type="scientific">Dactylellina haptotyla (strain CBS 200.50)</name>
    <name type="common">Nematode-trapping fungus</name>
    <name type="synonym">Monacrosporium haptotylum</name>
    <dbReference type="NCBI Taxonomy" id="1284197"/>
    <lineage>
        <taxon>Eukaryota</taxon>
        <taxon>Fungi</taxon>
        <taxon>Dikarya</taxon>
        <taxon>Ascomycota</taxon>
        <taxon>Pezizomycotina</taxon>
        <taxon>Orbiliomycetes</taxon>
        <taxon>Orbiliales</taxon>
        <taxon>Orbiliaceae</taxon>
        <taxon>Dactylellina</taxon>
    </lineage>
</organism>
<reference evidence="3" key="2">
    <citation type="submission" date="2013-04" db="EMBL/GenBank/DDBJ databases">
        <title>Genomic mechanisms accounting for the adaptation to parasitism in nematode-trapping fungi.</title>
        <authorList>
            <person name="Ahren D.G."/>
        </authorList>
    </citation>
    <scope>NUCLEOTIDE SEQUENCE [LARGE SCALE GENOMIC DNA]</scope>
    <source>
        <strain evidence="3">CBS 200.50</strain>
    </source>
</reference>
<evidence type="ECO:0000313" key="2">
    <source>
        <dbReference type="EMBL" id="EPS37128.1"/>
    </source>
</evidence>
<feature type="region of interest" description="Disordered" evidence="1">
    <location>
        <begin position="468"/>
        <end position="494"/>
    </location>
</feature>